<sequence length="506" mass="58250">MKAHNEPYDRCNFFTKVTYEITYKVEYPWVSKSNQFYIYFRKRSWTIINFTYYPYYEDDVVEKVYYFFSRIRPDEPLVIGFTTRGNKTKYYRYADINLTRSTGLPQGGFGEGDVVKNLWNENKKINKKLTFKIGKGNNVHINGIPGEVEPKDNYTGEFKSVFRKANIDPEFYGTPNGSYIFYSDNIFTINKKMNTIDSKIFENLNGLTFYAIYVYYTDKDDIAVLVELIKDFNDTIFIARKNREGSFWEKVEIRRSDSTEFNSELQRIVQGWDLSPKSGTSKPIEYTNHADATLNDCDPGRTMTPVQVGKEPAKVTPRPSGQQAKYPANSISPRPTSVQSQERSDKSKYDRTHGPDDPILHTASTTTQRKVQSSSRTASIESRPSGTTAVRSGPTSVTSGRSSLRSPGSTGQRQTKVEVNHQKSPAQKALQTPQNRQDSLQDKDKMLDQDVNLHLQQELIEERRELDHSFHLHNMRGLRNKRAIKVFIVHSKLHIVIKTFPILVPI</sequence>
<dbReference type="AlphaFoldDB" id="A0A976M505"/>
<reference evidence="2" key="1">
    <citation type="submission" date="2022-07" db="EMBL/GenBank/DDBJ databases">
        <title>Evaluation of T. orientalis genome assembly methods using nanopore sequencing and analysis of variation between genomes.</title>
        <authorList>
            <person name="Yam J."/>
            <person name="Micallef M.L."/>
            <person name="Liu M."/>
            <person name="Djordjevic S.P."/>
            <person name="Bogema D.R."/>
            <person name="Jenkins C."/>
        </authorList>
    </citation>
    <scope>NUCLEOTIDE SEQUENCE</scope>
    <source>
        <strain evidence="2">Fish Creek</strain>
    </source>
</reference>
<feature type="compositionally biased region" description="Polar residues" evidence="1">
    <location>
        <begin position="319"/>
        <end position="341"/>
    </location>
</feature>
<feature type="compositionally biased region" description="Polar residues" evidence="1">
    <location>
        <begin position="362"/>
        <end position="414"/>
    </location>
</feature>
<proteinExistence type="predicted"/>
<gene>
    <name evidence="2" type="ORF">MACJ_001784</name>
</gene>
<feature type="region of interest" description="Disordered" evidence="1">
    <location>
        <begin position="290"/>
        <end position="439"/>
    </location>
</feature>
<protein>
    <submittedName>
        <fullName evidence="2">Uncharacterized protein</fullName>
    </submittedName>
</protein>
<dbReference type="Proteomes" id="UP000244803">
    <property type="component" value="Chromosome 3"/>
</dbReference>
<evidence type="ECO:0000313" key="3">
    <source>
        <dbReference type="Proteomes" id="UP000244803"/>
    </source>
</evidence>
<feature type="compositionally biased region" description="Basic and acidic residues" evidence="1">
    <location>
        <begin position="342"/>
        <end position="359"/>
    </location>
</feature>
<evidence type="ECO:0000256" key="1">
    <source>
        <dbReference type="SAM" id="MobiDB-lite"/>
    </source>
</evidence>
<accession>A0A976M505</accession>
<name>A0A976M505_THEOR</name>
<feature type="compositionally biased region" description="Polar residues" evidence="1">
    <location>
        <begin position="422"/>
        <end position="438"/>
    </location>
</feature>
<dbReference type="EMBL" id="CP056066">
    <property type="protein sequence ID" value="UKJ88541.2"/>
    <property type="molecule type" value="Genomic_DNA"/>
</dbReference>
<organism evidence="2 3">
    <name type="scientific">Theileria orientalis</name>
    <dbReference type="NCBI Taxonomy" id="68886"/>
    <lineage>
        <taxon>Eukaryota</taxon>
        <taxon>Sar</taxon>
        <taxon>Alveolata</taxon>
        <taxon>Apicomplexa</taxon>
        <taxon>Aconoidasida</taxon>
        <taxon>Piroplasmida</taxon>
        <taxon>Theileriidae</taxon>
        <taxon>Theileria</taxon>
    </lineage>
</organism>
<evidence type="ECO:0000313" key="2">
    <source>
        <dbReference type="EMBL" id="UKJ88541.2"/>
    </source>
</evidence>